<reference evidence="7" key="1">
    <citation type="submission" date="2020-10" db="EMBL/GenBank/DDBJ databases">
        <title>Sequencing the genomes of 1000 actinobacteria strains.</title>
        <authorList>
            <person name="Klenk H.-P."/>
        </authorList>
    </citation>
    <scope>NUCLEOTIDE SEQUENCE</scope>
    <source>
        <strain evidence="7">DSM 45354</strain>
    </source>
</reference>
<evidence type="ECO:0000256" key="5">
    <source>
        <dbReference type="SAM" id="MobiDB-lite"/>
    </source>
</evidence>
<dbReference type="AlphaFoldDB" id="A0A927MRM8"/>
<evidence type="ECO:0000259" key="6">
    <source>
        <dbReference type="PROSITE" id="PS51462"/>
    </source>
</evidence>
<protein>
    <submittedName>
        <fullName evidence="7">ADP-ribose pyrophosphatase YjhB (NUDIX family)</fullName>
    </submittedName>
</protein>
<dbReference type="InterPro" id="IPR000086">
    <property type="entry name" value="NUDIX_hydrolase_dom"/>
</dbReference>
<feature type="region of interest" description="Disordered" evidence="5">
    <location>
        <begin position="1"/>
        <end position="25"/>
    </location>
</feature>
<dbReference type="RefSeq" id="WP_192749929.1">
    <property type="nucleotide sequence ID" value="NZ_BAABJL010000101.1"/>
</dbReference>
<comment type="caution">
    <text evidence="7">The sequence shown here is derived from an EMBL/GenBank/DDBJ whole genome shotgun (WGS) entry which is preliminary data.</text>
</comment>
<dbReference type="Pfam" id="PF00293">
    <property type="entry name" value="NUDIX"/>
    <property type="match status" value="1"/>
</dbReference>
<dbReference type="Proteomes" id="UP000638648">
    <property type="component" value="Unassembled WGS sequence"/>
</dbReference>
<evidence type="ECO:0000313" key="7">
    <source>
        <dbReference type="EMBL" id="MBE1605630.1"/>
    </source>
</evidence>
<keyword evidence="8" id="KW-1185">Reference proteome</keyword>
<name>A0A927MRM8_9ACTN</name>
<dbReference type="SUPFAM" id="SSF55811">
    <property type="entry name" value="Nudix"/>
    <property type="match status" value="1"/>
</dbReference>
<evidence type="ECO:0000256" key="1">
    <source>
        <dbReference type="ARBA" id="ARBA00001946"/>
    </source>
</evidence>
<gene>
    <name evidence="7" type="ORF">HEB94_002478</name>
</gene>
<organism evidence="7 8">
    <name type="scientific">Actinopolymorpha pittospori</name>
    <dbReference type="NCBI Taxonomy" id="648752"/>
    <lineage>
        <taxon>Bacteria</taxon>
        <taxon>Bacillati</taxon>
        <taxon>Actinomycetota</taxon>
        <taxon>Actinomycetes</taxon>
        <taxon>Propionibacteriales</taxon>
        <taxon>Actinopolymorphaceae</taxon>
        <taxon>Actinopolymorpha</taxon>
    </lineage>
</organism>
<dbReference type="PROSITE" id="PS00893">
    <property type="entry name" value="NUDIX_BOX"/>
    <property type="match status" value="1"/>
</dbReference>
<dbReference type="InterPro" id="IPR015797">
    <property type="entry name" value="NUDIX_hydrolase-like_dom_sf"/>
</dbReference>
<proteinExistence type="inferred from homology"/>
<dbReference type="PROSITE" id="PS51462">
    <property type="entry name" value="NUDIX"/>
    <property type="match status" value="1"/>
</dbReference>
<dbReference type="CDD" id="cd02883">
    <property type="entry name" value="NUDIX_Hydrolase"/>
    <property type="match status" value="1"/>
</dbReference>
<feature type="domain" description="Nudix hydrolase" evidence="6">
    <location>
        <begin position="30"/>
        <end position="169"/>
    </location>
</feature>
<dbReference type="PRINTS" id="PR00502">
    <property type="entry name" value="NUDIXFAMILY"/>
</dbReference>
<comment type="cofactor">
    <cofactor evidence="1">
        <name>Mg(2+)</name>
        <dbReference type="ChEBI" id="CHEBI:18420"/>
    </cofactor>
</comment>
<comment type="similarity">
    <text evidence="2 4">Belongs to the Nudix hydrolase family.</text>
</comment>
<dbReference type="PANTHER" id="PTHR43046:SF14">
    <property type="entry name" value="MUTT_NUDIX FAMILY PROTEIN"/>
    <property type="match status" value="1"/>
</dbReference>
<dbReference type="InterPro" id="IPR020084">
    <property type="entry name" value="NUDIX_hydrolase_CS"/>
</dbReference>
<dbReference type="EMBL" id="JADBEM010000001">
    <property type="protein sequence ID" value="MBE1605630.1"/>
    <property type="molecule type" value="Genomic_DNA"/>
</dbReference>
<keyword evidence="3 4" id="KW-0378">Hydrolase</keyword>
<dbReference type="InterPro" id="IPR020476">
    <property type="entry name" value="Nudix_hydrolase"/>
</dbReference>
<evidence type="ECO:0000256" key="2">
    <source>
        <dbReference type="ARBA" id="ARBA00005582"/>
    </source>
</evidence>
<accession>A0A927MRM8</accession>
<sequence length="172" mass="19741">MITVPVPRIRRLGSSASRERQQSQYGPDHAIFRRNIIRLAHPTDRRLRRVPRRRWLDSLSRYTSGTWTLPGGGVDHGEHPEEAVIREVAEETGYAARVRNLIGIHSNTWTTLAGHRVHSVNVMYRVEIVDGELRYEVDGTSDMAAWVSPDQLTRYAHTKIVDVALKQTTDWH</sequence>
<evidence type="ECO:0000256" key="3">
    <source>
        <dbReference type="ARBA" id="ARBA00022801"/>
    </source>
</evidence>
<evidence type="ECO:0000256" key="4">
    <source>
        <dbReference type="RuleBase" id="RU003476"/>
    </source>
</evidence>
<evidence type="ECO:0000313" key="8">
    <source>
        <dbReference type="Proteomes" id="UP000638648"/>
    </source>
</evidence>
<dbReference type="Gene3D" id="3.90.79.10">
    <property type="entry name" value="Nucleoside Triphosphate Pyrophosphohydrolase"/>
    <property type="match status" value="1"/>
</dbReference>
<dbReference type="GO" id="GO:0016787">
    <property type="term" value="F:hydrolase activity"/>
    <property type="evidence" value="ECO:0007669"/>
    <property type="project" value="UniProtKB-KW"/>
</dbReference>
<dbReference type="PANTHER" id="PTHR43046">
    <property type="entry name" value="GDP-MANNOSE MANNOSYL HYDROLASE"/>
    <property type="match status" value="1"/>
</dbReference>